<comment type="caution">
    <text evidence="2">The sequence shown here is derived from an EMBL/GenBank/DDBJ whole genome shotgun (WGS) entry which is preliminary data.</text>
</comment>
<reference evidence="2" key="1">
    <citation type="journal article" date="2020" name="Stud. Mycol.">
        <title>101 Dothideomycetes genomes: a test case for predicting lifestyles and emergence of pathogens.</title>
        <authorList>
            <person name="Haridas S."/>
            <person name="Albert R."/>
            <person name="Binder M."/>
            <person name="Bloem J."/>
            <person name="Labutti K."/>
            <person name="Salamov A."/>
            <person name="Andreopoulos B."/>
            <person name="Baker S."/>
            <person name="Barry K."/>
            <person name="Bills G."/>
            <person name="Bluhm B."/>
            <person name="Cannon C."/>
            <person name="Castanera R."/>
            <person name="Culley D."/>
            <person name="Daum C."/>
            <person name="Ezra D."/>
            <person name="Gonzalez J."/>
            <person name="Henrissat B."/>
            <person name="Kuo A."/>
            <person name="Liang C."/>
            <person name="Lipzen A."/>
            <person name="Lutzoni F."/>
            <person name="Magnuson J."/>
            <person name="Mondo S."/>
            <person name="Nolan M."/>
            <person name="Ohm R."/>
            <person name="Pangilinan J."/>
            <person name="Park H.-J."/>
            <person name="Ramirez L."/>
            <person name="Alfaro M."/>
            <person name="Sun H."/>
            <person name="Tritt A."/>
            <person name="Yoshinaga Y."/>
            <person name="Zwiers L.-H."/>
            <person name="Turgeon B."/>
            <person name="Goodwin S."/>
            <person name="Spatafora J."/>
            <person name="Crous P."/>
            <person name="Grigoriev I."/>
        </authorList>
    </citation>
    <scope>NUCLEOTIDE SEQUENCE</scope>
    <source>
        <strain evidence="2">CBS 690.94</strain>
    </source>
</reference>
<evidence type="ECO:0000313" key="2">
    <source>
        <dbReference type="EMBL" id="KAF2445780.1"/>
    </source>
</evidence>
<sequence length="172" mass="19673">MSDLTARQTPLESSSRWTPGLETHKAFERRVQHPHHLPAHHHCHARMHPQHLTHHYTRPEFSPDYRSQLHPYISFAQPPPPAAHFHIHPPNVPHRSPHTYNHYPPSSAQHPLSPRADEADTTPTHSHARTQAGFECEEAEAGDQSETHDGPSHEEEHETCLVFAGYEEPEDD</sequence>
<feature type="compositionally biased region" description="Basic and acidic residues" evidence="1">
    <location>
        <begin position="145"/>
        <end position="159"/>
    </location>
</feature>
<evidence type="ECO:0000313" key="3">
    <source>
        <dbReference type="Proteomes" id="UP000799764"/>
    </source>
</evidence>
<feature type="region of interest" description="Disordered" evidence="1">
    <location>
        <begin position="1"/>
        <end position="20"/>
    </location>
</feature>
<accession>A0A9P4PIN7</accession>
<evidence type="ECO:0000256" key="1">
    <source>
        <dbReference type="SAM" id="MobiDB-lite"/>
    </source>
</evidence>
<feature type="region of interest" description="Disordered" evidence="1">
    <location>
        <begin position="81"/>
        <end position="172"/>
    </location>
</feature>
<gene>
    <name evidence="2" type="ORF">P171DRAFT_431173</name>
</gene>
<dbReference type="EMBL" id="MU001499">
    <property type="protein sequence ID" value="KAF2445780.1"/>
    <property type="molecule type" value="Genomic_DNA"/>
</dbReference>
<name>A0A9P4PIN7_9PLEO</name>
<feature type="compositionally biased region" description="Polar residues" evidence="1">
    <location>
        <begin position="1"/>
        <end position="17"/>
    </location>
</feature>
<keyword evidence="3" id="KW-1185">Reference proteome</keyword>
<dbReference type="OrthoDB" id="10632639at2759"/>
<protein>
    <submittedName>
        <fullName evidence="2">Uncharacterized protein</fullName>
    </submittedName>
</protein>
<dbReference type="AlphaFoldDB" id="A0A9P4PIN7"/>
<dbReference type="Proteomes" id="UP000799764">
    <property type="component" value="Unassembled WGS sequence"/>
</dbReference>
<proteinExistence type="predicted"/>
<organism evidence="2 3">
    <name type="scientific">Karstenula rhodostoma CBS 690.94</name>
    <dbReference type="NCBI Taxonomy" id="1392251"/>
    <lineage>
        <taxon>Eukaryota</taxon>
        <taxon>Fungi</taxon>
        <taxon>Dikarya</taxon>
        <taxon>Ascomycota</taxon>
        <taxon>Pezizomycotina</taxon>
        <taxon>Dothideomycetes</taxon>
        <taxon>Pleosporomycetidae</taxon>
        <taxon>Pleosporales</taxon>
        <taxon>Massarineae</taxon>
        <taxon>Didymosphaeriaceae</taxon>
        <taxon>Karstenula</taxon>
    </lineage>
</organism>